<dbReference type="PANTHER" id="PTHR45947:SF3">
    <property type="entry name" value="SULFOQUINOVOSYL TRANSFERASE SQD2"/>
    <property type="match status" value="1"/>
</dbReference>
<protein>
    <submittedName>
        <fullName evidence="2">Glycosyltransferase</fullName>
    </submittedName>
</protein>
<name>A0A552V2F7_9FLAO</name>
<keyword evidence="3" id="KW-1185">Reference proteome</keyword>
<dbReference type="Pfam" id="PF00534">
    <property type="entry name" value="Glycos_transf_1"/>
    <property type="match status" value="1"/>
</dbReference>
<dbReference type="AlphaFoldDB" id="A0A552V2F7"/>
<feature type="domain" description="Glycosyl transferase family 1" evidence="1">
    <location>
        <begin position="210"/>
        <end position="365"/>
    </location>
</feature>
<dbReference type="PANTHER" id="PTHR45947">
    <property type="entry name" value="SULFOQUINOVOSYL TRANSFERASE SQD2"/>
    <property type="match status" value="1"/>
</dbReference>
<accession>A0A552V2F7</accession>
<dbReference type="InterPro" id="IPR001296">
    <property type="entry name" value="Glyco_trans_1"/>
</dbReference>
<dbReference type="InterPro" id="IPR050194">
    <property type="entry name" value="Glycosyltransferase_grp1"/>
</dbReference>
<proteinExistence type="predicted"/>
<dbReference type="GO" id="GO:0016757">
    <property type="term" value="F:glycosyltransferase activity"/>
    <property type="evidence" value="ECO:0007669"/>
    <property type="project" value="InterPro"/>
</dbReference>
<dbReference type="RefSeq" id="WP_143373043.1">
    <property type="nucleotide sequence ID" value="NZ_VJVZ01000005.1"/>
</dbReference>
<sequence>MRILRVIASMNPEHGGPCQGIRNSIPALQQLGVENEVVCFDSPNAGYLGMDGFAIHAIGPAKGPYAYCAALQPWLIENFARFDAVIIHGLWLYNSYGTYKAWKAFKKNNSKFPKLFVMPHGMLDPYFQKAKERRVKAIRNWIFWKLFENKVVNMSSGVLFTCQEELLLARQPFTPYSPNAELNVGYGIPNPVAFSQEMLTAFYEKCPQVANKPYIVFLSRIHPKKGVDLLISAYNSLYKNNKTIPALVIAGPGLDTDYGKQLKATAGDNIYFPGMLGGNSKWGAFYGSEAFILPSHQENFGIAVVEAMAAGKAVIISDQVNIWREIKDGKGGIIVKDTQEGALSGLEQWVNLTPDQKTAMGVNAQNTYKKFFSIEQAALNLKTIFEQQING</sequence>
<keyword evidence="2" id="KW-0808">Transferase</keyword>
<gene>
    <name evidence="2" type="ORF">FMM05_08990</name>
</gene>
<comment type="caution">
    <text evidence="2">The sequence shown here is derived from an EMBL/GenBank/DDBJ whole genome shotgun (WGS) entry which is preliminary data.</text>
</comment>
<reference evidence="2 3" key="1">
    <citation type="submission" date="2019-07" db="EMBL/GenBank/DDBJ databases">
        <title>Flavobacterium sp. nov., isolated from glacier ice.</title>
        <authorList>
            <person name="Liu Q."/>
            <person name="Xin Y.-H."/>
        </authorList>
    </citation>
    <scope>NUCLEOTIDE SEQUENCE [LARGE SCALE GENOMIC DNA]</scope>
    <source>
        <strain evidence="2 3">ZT4R6</strain>
    </source>
</reference>
<dbReference type="Gene3D" id="3.40.50.2000">
    <property type="entry name" value="Glycogen Phosphorylase B"/>
    <property type="match status" value="2"/>
</dbReference>
<evidence type="ECO:0000313" key="3">
    <source>
        <dbReference type="Proteomes" id="UP000320643"/>
    </source>
</evidence>
<dbReference type="SUPFAM" id="SSF53756">
    <property type="entry name" value="UDP-Glycosyltransferase/glycogen phosphorylase"/>
    <property type="match status" value="1"/>
</dbReference>
<dbReference type="Proteomes" id="UP000320643">
    <property type="component" value="Unassembled WGS sequence"/>
</dbReference>
<organism evidence="2 3">
    <name type="scientific">Flavobacterium zepuense</name>
    <dbReference type="NCBI Taxonomy" id="2593302"/>
    <lineage>
        <taxon>Bacteria</taxon>
        <taxon>Pseudomonadati</taxon>
        <taxon>Bacteroidota</taxon>
        <taxon>Flavobacteriia</taxon>
        <taxon>Flavobacteriales</taxon>
        <taxon>Flavobacteriaceae</taxon>
        <taxon>Flavobacterium</taxon>
    </lineage>
</organism>
<dbReference type="EMBL" id="VJVZ01000005">
    <property type="protein sequence ID" value="TRW24639.1"/>
    <property type="molecule type" value="Genomic_DNA"/>
</dbReference>
<dbReference type="OrthoDB" id="9790710at2"/>
<evidence type="ECO:0000259" key="1">
    <source>
        <dbReference type="Pfam" id="PF00534"/>
    </source>
</evidence>
<evidence type="ECO:0000313" key="2">
    <source>
        <dbReference type="EMBL" id="TRW24639.1"/>
    </source>
</evidence>